<name>A0A0E0HXS5_ORYNI</name>
<dbReference type="HOGENOM" id="CLU_2999810_0_0_1"/>
<keyword evidence="2" id="KW-1185">Reference proteome</keyword>
<proteinExistence type="predicted"/>
<dbReference type="Proteomes" id="UP000006591">
    <property type="component" value="Chromosome 7"/>
</dbReference>
<dbReference type="Gramene" id="ONIVA07G04900.1">
    <property type="protein sequence ID" value="ONIVA07G04900.1"/>
    <property type="gene ID" value="ONIVA07G04900"/>
</dbReference>
<reference evidence="1" key="2">
    <citation type="submission" date="2018-04" db="EMBL/GenBank/DDBJ databases">
        <title>OnivRS2 (Oryza nivara Reference Sequence Version 2).</title>
        <authorList>
            <person name="Zhang J."/>
            <person name="Kudrna D."/>
            <person name="Lee S."/>
            <person name="Talag J."/>
            <person name="Rajasekar S."/>
            <person name="Welchert J."/>
            <person name="Hsing Y.-I."/>
            <person name="Wing R.A."/>
        </authorList>
    </citation>
    <scope>NUCLEOTIDE SEQUENCE [LARGE SCALE GENOMIC DNA]</scope>
    <source>
        <strain evidence="1">SL10</strain>
    </source>
</reference>
<protein>
    <submittedName>
        <fullName evidence="1">Uncharacterized protein</fullName>
    </submittedName>
</protein>
<evidence type="ECO:0000313" key="1">
    <source>
        <dbReference type="EnsemblPlants" id="ONIVA07G04900.1"/>
    </source>
</evidence>
<sequence length="57" mass="6774">MSHHNFASFQEQEVELLTYVGYKLHEHPCKDHFQWVTSPSAQLEDIRFGATRITQHF</sequence>
<accession>A0A0E0HXS5</accession>
<dbReference type="EnsemblPlants" id="ONIVA07G04900.1">
    <property type="protein sequence ID" value="ONIVA07G04900.1"/>
    <property type="gene ID" value="ONIVA07G04900"/>
</dbReference>
<reference evidence="1" key="1">
    <citation type="submission" date="2015-04" db="UniProtKB">
        <authorList>
            <consortium name="EnsemblPlants"/>
        </authorList>
    </citation>
    <scope>IDENTIFICATION</scope>
    <source>
        <strain evidence="1">SL10</strain>
    </source>
</reference>
<dbReference type="AlphaFoldDB" id="A0A0E0HXS5"/>
<organism evidence="1">
    <name type="scientific">Oryza nivara</name>
    <name type="common">Indian wild rice</name>
    <name type="synonym">Oryza sativa f. spontanea</name>
    <dbReference type="NCBI Taxonomy" id="4536"/>
    <lineage>
        <taxon>Eukaryota</taxon>
        <taxon>Viridiplantae</taxon>
        <taxon>Streptophyta</taxon>
        <taxon>Embryophyta</taxon>
        <taxon>Tracheophyta</taxon>
        <taxon>Spermatophyta</taxon>
        <taxon>Magnoliopsida</taxon>
        <taxon>Liliopsida</taxon>
        <taxon>Poales</taxon>
        <taxon>Poaceae</taxon>
        <taxon>BOP clade</taxon>
        <taxon>Oryzoideae</taxon>
        <taxon>Oryzeae</taxon>
        <taxon>Oryzinae</taxon>
        <taxon>Oryza</taxon>
    </lineage>
</organism>
<evidence type="ECO:0000313" key="2">
    <source>
        <dbReference type="Proteomes" id="UP000006591"/>
    </source>
</evidence>